<comment type="caution">
    <text evidence="1">The sequence shown here is derived from an EMBL/GenBank/DDBJ whole genome shotgun (WGS) entry which is preliminary data.</text>
</comment>
<name>A0A6A4T1P9_SCOMX</name>
<dbReference type="Proteomes" id="UP000438429">
    <property type="component" value="Unassembled WGS sequence"/>
</dbReference>
<gene>
    <name evidence="1" type="ORF">F2P81_010834</name>
</gene>
<evidence type="ECO:0000313" key="1">
    <source>
        <dbReference type="EMBL" id="KAF0037960.1"/>
    </source>
</evidence>
<accession>A0A6A4T1P9</accession>
<dbReference type="EMBL" id="VEVO01000009">
    <property type="protein sequence ID" value="KAF0037960.1"/>
    <property type="molecule type" value="Genomic_DNA"/>
</dbReference>
<dbReference type="AlphaFoldDB" id="A0A6A4T1P9"/>
<sequence length="100" mass="11391">MLATHSLDHNSVTHGEELRPLIGLEYPIGVRRSWRATNNITIRKRSRTLLVNVPRERKLVDIHTVSQDEKPITQRENTVTTSPLASVTSHHAQIIQIVLK</sequence>
<proteinExistence type="predicted"/>
<evidence type="ECO:0000313" key="2">
    <source>
        <dbReference type="Proteomes" id="UP000438429"/>
    </source>
</evidence>
<organism evidence="1 2">
    <name type="scientific">Scophthalmus maximus</name>
    <name type="common">Turbot</name>
    <name type="synonym">Psetta maxima</name>
    <dbReference type="NCBI Taxonomy" id="52904"/>
    <lineage>
        <taxon>Eukaryota</taxon>
        <taxon>Metazoa</taxon>
        <taxon>Chordata</taxon>
        <taxon>Craniata</taxon>
        <taxon>Vertebrata</taxon>
        <taxon>Euteleostomi</taxon>
        <taxon>Actinopterygii</taxon>
        <taxon>Neopterygii</taxon>
        <taxon>Teleostei</taxon>
        <taxon>Neoteleostei</taxon>
        <taxon>Acanthomorphata</taxon>
        <taxon>Carangaria</taxon>
        <taxon>Pleuronectiformes</taxon>
        <taxon>Pleuronectoidei</taxon>
        <taxon>Scophthalmidae</taxon>
        <taxon>Scophthalmus</taxon>
    </lineage>
</organism>
<protein>
    <submittedName>
        <fullName evidence="1">Uncharacterized protein</fullName>
    </submittedName>
</protein>
<reference evidence="1 2" key="1">
    <citation type="submission" date="2019-06" db="EMBL/GenBank/DDBJ databases">
        <title>Draft genomes of female and male turbot (Scophthalmus maximus).</title>
        <authorList>
            <person name="Xu H."/>
            <person name="Xu X.-W."/>
            <person name="Shao C."/>
            <person name="Chen S."/>
        </authorList>
    </citation>
    <scope>NUCLEOTIDE SEQUENCE [LARGE SCALE GENOMIC DNA]</scope>
    <source>
        <strain evidence="1">Ysfricsl-2016a</strain>
        <tissue evidence="1">Blood</tissue>
    </source>
</reference>